<feature type="domain" description="RRM" evidence="8">
    <location>
        <begin position="200"/>
        <end position="281"/>
    </location>
</feature>
<reference evidence="9 10" key="1">
    <citation type="submission" date="2015-03" db="EMBL/GenBank/DDBJ databases">
        <title>Genomics and transcriptomics of the oil-accumulating basidiomycete yeast T. oleaginosus allow insights into substrate utilization and the diverse evolutionary trajectories of mating systems in fungi.</title>
        <authorList>
            <consortium name="DOE Joint Genome Institute"/>
            <person name="Kourist R."/>
            <person name="Kracht O."/>
            <person name="Bracharz F."/>
            <person name="Lipzen A."/>
            <person name="Nolan M."/>
            <person name="Ohm R."/>
            <person name="Grigoriev I."/>
            <person name="Sun S."/>
            <person name="Heitman J."/>
            <person name="Bruck T."/>
            <person name="Nowrousian M."/>
        </authorList>
    </citation>
    <scope>NUCLEOTIDE SEQUENCE [LARGE SCALE GENOMIC DNA]</scope>
    <source>
        <strain evidence="9 10">IBC0246</strain>
    </source>
</reference>
<dbReference type="InterPro" id="IPR012677">
    <property type="entry name" value="Nucleotide-bd_a/b_plait_sf"/>
</dbReference>
<dbReference type="InterPro" id="IPR017334">
    <property type="entry name" value="eIF3_g"/>
</dbReference>
<evidence type="ECO:0000313" key="10">
    <source>
        <dbReference type="Proteomes" id="UP000053611"/>
    </source>
</evidence>
<evidence type="ECO:0000313" key="9">
    <source>
        <dbReference type="EMBL" id="KLT39342.1"/>
    </source>
</evidence>
<comment type="subunit">
    <text evidence="5">Component of the eukaryotic translation initiation factor 3 (eIF-3) complex.</text>
</comment>
<dbReference type="HAMAP" id="MF_03006">
    <property type="entry name" value="eIF3g"/>
    <property type="match status" value="1"/>
</dbReference>
<dbReference type="Proteomes" id="UP000053611">
    <property type="component" value="Unassembled WGS sequence"/>
</dbReference>
<dbReference type="Pfam" id="PF00076">
    <property type="entry name" value="RRM_1"/>
    <property type="match status" value="1"/>
</dbReference>
<evidence type="ECO:0000256" key="7">
    <source>
        <dbReference type="SAM" id="MobiDB-lite"/>
    </source>
</evidence>
<evidence type="ECO:0000256" key="3">
    <source>
        <dbReference type="ARBA" id="ARBA00022884"/>
    </source>
</evidence>
<dbReference type="GO" id="GO:0003723">
    <property type="term" value="F:RNA binding"/>
    <property type="evidence" value="ECO:0007669"/>
    <property type="project" value="UniProtKB-UniRule"/>
</dbReference>
<dbReference type="InterPro" id="IPR035979">
    <property type="entry name" value="RBD_domain_sf"/>
</dbReference>
<evidence type="ECO:0000259" key="8">
    <source>
        <dbReference type="PROSITE" id="PS50102"/>
    </source>
</evidence>
<dbReference type="InterPro" id="IPR034240">
    <property type="entry name" value="eIF3G_RRM"/>
</dbReference>
<dbReference type="STRING" id="879819.A0A0J0XE34"/>
<dbReference type="GO" id="GO:0001732">
    <property type="term" value="P:formation of cytoplasmic translation initiation complex"/>
    <property type="evidence" value="ECO:0007669"/>
    <property type="project" value="UniProtKB-UniRule"/>
</dbReference>
<keyword evidence="1 5" id="KW-0963">Cytoplasm</keyword>
<dbReference type="Gene3D" id="3.30.70.330">
    <property type="match status" value="1"/>
</dbReference>
<keyword evidence="3 6" id="KW-0694">RNA-binding</keyword>
<evidence type="ECO:0000256" key="5">
    <source>
        <dbReference type="HAMAP-Rule" id="MF_03006"/>
    </source>
</evidence>
<evidence type="ECO:0000256" key="4">
    <source>
        <dbReference type="ARBA" id="ARBA00022917"/>
    </source>
</evidence>
<accession>A0A0J0XE34</accession>
<comment type="function">
    <text evidence="5">RNA-binding component of the eukaryotic translation initiation factor 3 (eIF-3) complex, which is involved in protein synthesis of a specialized repertoire of mRNAs and, together with other initiation factors, stimulates binding of mRNA and methionyl-tRNAi to the 40S ribosome. The eIF-3 complex specifically targets and initiates translation of a subset of mRNAs involved in cell proliferation. This subunit can bind 18S rRNA.</text>
</comment>
<dbReference type="SUPFAM" id="SSF54928">
    <property type="entry name" value="RNA-binding domain, RBD"/>
    <property type="match status" value="1"/>
</dbReference>
<evidence type="ECO:0000256" key="6">
    <source>
        <dbReference type="PROSITE-ProRule" id="PRU00176"/>
    </source>
</evidence>
<gene>
    <name evidence="5" type="primary">TIF35</name>
    <name evidence="9" type="ORF">CC85DRAFT_288667</name>
</gene>
<organism evidence="9 10">
    <name type="scientific">Cutaneotrichosporon oleaginosum</name>
    <dbReference type="NCBI Taxonomy" id="879819"/>
    <lineage>
        <taxon>Eukaryota</taxon>
        <taxon>Fungi</taxon>
        <taxon>Dikarya</taxon>
        <taxon>Basidiomycota</taxon>
        <taxon>Agaricomycotina</taxon>
        <taxon>Tremellomycetes</taxon>
        <taxon>Trichosporonales</taxon>
        <taxon>Trichosporonaceae</taxon>
        <taxon>Cutaneotrichosporon</taxon>
    </lineage>
</organism>
<dbReference type="GO" id="GO:0003743">
    <property type="term" value="F:translation initiation factor activity"/>
    <property type="evidence" value="ECO:0007669"/>
    <property type="project" value="UniProtKB-UniRule"/>
</dbReference>
<keyword evidence="4 5" id="KW-0648">Protein biosynthesis</keyword>
<proteinExistence type="inferred from homology"/>
<sequence>MASTKLNDWADEDIELPPTTETTGADGITTIISWKLDENDKKVKVTRRVRRKVQTSMVSHSIAERKHWAKFGSDKGKPAGPDRQTTIIGENMHFKIAPVTRQVTDAAAAEAAAKEAASAAPVKAVVCRLCKGPHFTAKCPFRDELAELDSAAAALDPEEEAASRPGLAAPGSGVTGRYIPPGQRGGGAGESMFRSRDDLPTLRVTSLSVDAQDDDLRALFEPFARGGRLARANVVRDRETRESKGFGFVSFESRKDAEAALEKMNGYGYDSLILNVSWSQPREPRP</sequence>
<dbReference type="CDD" id="cd12933">
    <property type="entry name" value="eIF3G"/>
    <property type="match status" value="1"/>
</dbReference>
<evidence type="ECO:0000256" key="2">
    <source>
        <dbReference type="ARBA" id="ARBA00022540"/>
    </source>
</evidence>
<evidence type="ECO:0000256" key="1">
    <source>
        <dbReference type="ARBA" id="ARBA00022490"/>
    </source>
</evidence>
<dbReference type="PIRSF" id="PIRSF037949">
    <property type="entry name" value="Transl_init_eIF-3_RNA-bind"/>
    <property type="match status" value="1"/>
</dbReference>
<dbReference type="PROSITE" id="PS50102">
    <property type="entry name" value="RRM"/>
    <property type="match status" value="1"/>
</dbReference>
<keyword evidence="10" id="KW-1185">Reference proteome</keyword>
<comment type="similarity">
    <text evidence="5">Belongs to the eIF-3 subunit G family.</text>
</comment>
<dbReference type="GeneID" id="28984950"/>
<dbReference type="EMBL" id="KQ087262">
    <property type="protein sequence ID" value="KLT39342.1"/>
    <property type="molecule type" value="Genomic_DNA"/>
</dbReference>
<dbReference type="Pfam" id="PF12353">
    <property type="entry name" value="eIF3g"/>
    <property type="match status" value="1"/>
</dbReference>
<dbReference type="GO" id="GO:0033290">
    <property type="term" value="C:eukaryotic 48S preinitiation complex"/>
    <property type="evidence" value="ECO:0007669"/>
    <property type="project" value="UniProtKB-UniRule"/>
</dbReference>
<dbReference type="OrthoDB" id="639027at2759"/>
<protein>
    <recommendedName>
        <fullName evidence="5">Eukaryotic translation initiation factor 3 subunit G</fullName>
        <shortName evidence="5">eIF3g</shortName>
    </recommendedName>
    <alternativeName>
        <fullName evidence="5">Eukaryotic translation initiation factor 3 RNA-binding subunit</fullName>
        <shortName evidence="5">eIF-3 RNA-binding subunit</shortName>
    </alternativeName>
    <alternativeName>
        <fullName evidence="5">Translation initiation factor eIF3 p33 subunit homolog</fullName>
        <shortName evidence="5">eIF3 p33 homolog</shortName>
    </alternativeName>
</protein>
<dbReference type="InterPro" id="IPR024675">
    <property type="entry name" value="eIF3g_N"/>
</dbReference>
<dbReference type="AlphaFoldDB" id="A0A0J0XE34"/>
<keyword evidence="2 5" id="KW-0396">Initiation factor</keyword>
<feature type="region of interest" description="Disordered" evidence="7">
    <location>
        <begin position="156"/>
        <end position="194"/>
    </location>
</feature>
<dbReference type="SMART" id="SM00360">
    <property type="entry name" value="RRM"/>
    <property type="match status" value="1"/>
</dbReference>
<dbReference type="PANTHER" id="PTHR10352">
    <property type="entry name" value="EUKARYOTIC TRANSLATION INITIATION FACTOR 3 SUBUNIT G"/>
    <property type="match status" value="1"/>
</dbReference>
<comment type="subcellular location">
    <subcellularLocation>
        <location evidence="5">Cytoplasm</location>
    </subcellularLocation>
</comment>
<dbReference type="GO" id="GO:0005852">
    <property type="term" value="C:eukaryotic translation initiation factor 3 complex"/>
    <property type="evidence" value="ECO:0007669"/>
    <property type="project" value="UniProtKB-UniRule"/>
</dbReference>
<name>A0A0J0XE34_9TREE</name>
<dbReference type="InterPro" id="IPR000504">
    <property type="entry name" value="RRM_dom"/>
</dbReference>
<dbReference type="CDD" id="cd12408">
    <property type="entry name" value="RRM_eIF3G_like"/>
    <property type="match status" value="1"/>
</dbReference>
<dbReference type="GO" id="GO:0016282">
    <property type="term" value="C:eukaryotic 43S preinitiation complex"/>
    <property type="evidence" value="ECO:0007669"/>
    <property type="project" value="UniProtKB-UniRule"/>
</dbReference>